<sequence>MANILAVDDSEPMRAIVSQALRSGGHEVTLAEEGEDALTKFKSGEFDLIITDINMPVMDGYAFVKAVRALNGDIPILALTTEGQESQRKAGEDAGVDGWIVKPIKPAQFLAIVKQILT</sequence>
<dbReference type="SMART" id="SM00448">
    <property type="entry name" value="REC"/>
    <property type="match status" value="1"/>
</dbReference>
<dbReference type="InterPro" id="IPR001789">
    <property type="entry name" value="Sig_transdc_resp-reg_receiver"/>
</dbReference>
<dbReference type="STRING" id="869212.Turpa_3852"/>
<dbReference type="PANTHER" id="PTHR44591:SF25">
    <property type="entry name" value="CHEMOTAXIS TWO-COMPONENT RESPONSE REGULATOR"/>
    <property type="match status" value="1"/>
</dbReference>
<reference evidence="4 5" key="1">
    <citation type="submission" date="2012-06" db="EMBL/GenBank/DDBJ databases">
        <title>The complete chromosome of genome of Turneriella parva DSM 21527.</title>
        <authorList>
            <consortium name="US DOE Joint Genome Institute (JGI-PGF)"/>
            <person name="Lucas S."/>
            <person name="Han J."/>
            <person name="Lapidus A."/>
            <person name="Bruce D."/>
            <person name="Goodwin L."/>
            <person name="Pitluck S."/>
            <person name="Peters L."/>
            <person name="Kyrpides N."/>
            <person name="Mavromatis K."/>
            <person name="Ivanova N."/>
            <person name="Mikhailova N."/>
            <person name="Chertkov O."/>
            <person name="Detter J.C."/>
            <person name="Tapia R."/>
            <person name="Han C."/>
            <person name="Land M."/>
            <person name="Hauser L."/>
            <person name="Markowitz V."/>
            <person name="Cheng J.-F."/>
            <person name="Hugenholtz P."/>
            <person name="Woyke T."/>
            <person name="Wu D."/>
            <person name="Gronow S."/>
            <person name="Wellnitz S."/>
            <person name="Brambilla E."/>
            <person name="Klenk H.-P."/>
            <person name="Eisen J.A."/>
        </authorList>
    </citation>
    <scope>NUCLEOTIDE SEQUENCE [LARGE SCALE GENOMIC DNA]</scope>
    <source>
        <strain evidence="5">ATCC BAA-1111 / DSM 21527 / NCTC 11395 / H</strain>
    </source>
</reference>
<keyword evidence="1 2" id="KW-0597">Phosphoprotein</keyword>
<dbReference type="SUPFAM" id="SSF52172">
    <property type="entry name" value="CheY-like"/>
    <property type="match status" value="1"/>
</dbReference>
<gene>
    <name evidence="4" type="ordered locus">Turpa_3852</name>
</gene>
<dbReference type="OrthoDB" id="9797769at2"/>
<protein>
    <submittedName>
        <fullName evidence="4">Response regulator receiver protein</fullName>
    </submittedName>
</protein>
<accession>I4BB29</accession>
<dbReference type="Pfam" id="PF00072">
    <property type="entry name" value="Response_reg"/>
    <property type="match status" value="1"/>
</dbReference>
<dbReference type="RefSeq" id="WP_014804963.1">
    <property type="nucleotide sequence ID" value="NC_018020.1"/>
</dbReference>
<feature type="modified residue" description="4-aspartylphosphate" evidence="2">
    <location>
        <position position="52"/>
    </location>
</feature>
<dbReference type="AlphaFoldDB" id="I4BB29"/>
<organism evidence="4 5">
    <name type="scientific">Turneriella parva (strain ATCC BAA-1111 / DSM 21527 / NCTC 11395 / H)</name>
    <name type="common">Leptospira parva</name>
    <dbReference type="NCBI Taxonomy" id="869212"/>
    <lineage>
        <taxon>Bacteria</taxon>
        <taxon>Pseudomonadati</taxon>
        <taxon>Spirochaetota</taxon>
        <taxon>Spirochaetia</taxon>
        <taxon>Leptospirales</taxon>
        <taxon>Leptospiraceae</taxon>
        <taxon>Turneriella</taxon>
    </lineage>
</organism>
<evidence type="ECO:0000259" key="3">
    <source>
        <dbReference type="PROSITE" id="PS50110"/>
    </source>
</evidence>
<dbReference type="GO" id="GO:0000160">
    <property type="term" value="P:phosphorelay signal transduction system"/>
    <property type="evidence" value="ECO:0007669"/>
    <property type="project" value="InterPro"/>
</dbReference>
<evidence type="ECO:0000256" key="1">
    <source>
        <dbReference type="ARBA" id="ARBA00022553"/>
    </source>
</evidence>
<evidence type="ECO:0000313" key="5">
    <source>
        <dbReference type="Proteomes" id="UP000006048"/>
    </source>
</evidence>
<dbReference type="PANTHER" id="PTHR44591">
    <property type="entry name" value="STRESS RESPONSE REGULATOR PROTEIN 1"/>
    <property type="match status" value="1"/>
</dbReference>
<evidence type="ECO:0000256" key="2">
    <source>
        <dbReference type="PROSITE-ProRule" id="PRU00169"/>
    </source>
</evidence>
<dbReference type="PROSITE" id="PS50110">
    <property type="entry name" value="RESPONSE_REGULATORY"/>
    <property type="match status" value="1"/>
</dbReference>
<feature type="domain" description="Response regulatory" evidence="3">
    <location>
        <begin position="3"/>
        <end position="117"/>
    </location>
</feature>
<dbReference type="InterPro" id="IPR011006">
    <property type="entry name" value="CheY-like_superfamily"/>
</dbReference>
<dbReference type="EMBL" id="CP002959">
    <property type="protein sequence ID" value="AFM14486.1"/>
    <property type="molecule type" value="Genomic_DNA"/>
</dbReference>
<dbReference type="HOGENOM" id="CLU_000445_69_17_12"/>
<evidence type="ECO:0000313" key="4">
    <source>
        <dbReference type="EMBL" id="AFM14486.1"/>
    </source>
</evidence>
<dbReference type="KEGG" id="tpx:Turpa_3852"/>
<proteinExistence type="predicted"/>
<name>I4BB29_TURPD</name>
<dbReference type="Gene3D" id="3.40.50.2300">
    <property type="match status" value="1"/>
</dbReference>
<keyword evidence="5" id="KW-1185">Reference proteome</keyword>
<dbReference type="InterPro" id="IPR050595">
    <property type="entry name" value="Bact_response_regulator"/>
</dbReference>
<dbReference type="Proteomes" id="UP000006048">
    <property type="component" value="Chromosome"/>
</dbReference>